<evidence type="ECO:0000256" key="1">
    <source>
        <dbReference type="ARBA" id="ARBA00022737"/>
    </source>
</evidence>
<proteinExistence type="predicted"/>
<dbReference type="Gene3D" id="1.25.40.10">
    <property type="entry name" value="Tetratricopeptide repeat domain"/>
    <property type="match status" value="3"/>
</dbReference>
<dbReference type="KEGG" id="rarg:115748027"/>
<dbReference type="PANTHER" id="PTHR47942:SF28">
    <property type="entry name" value="OS04G0520900 PROTEIN"/>
    <property type="match status" value="1"/>
</dbReference>
<reference evidence="4" key="1">
    <citation type="submission" date="2025-04" db="UniProtKB">
        <authorList>
            <consortium name="RefSeq"/>
        </authorList>
    </citation>
    <scope>IDENTIFICATION</scope>
    <source>
        <tissue evidence="5 6">Leaf</tissue>
    </source>
</reference>
<keyword evidence="1" id="KW-0677">Repeat</keyword>
<protein>
    <submittedName>
        <fullName evidence="4 5">Pentatricopeptide repeat-containing protein At1g77360, mitochondrial-like</fullName>
    </submittedName>
</protein>
<dbReference type="Pfam" id="PF13041">
    <property type="entry name" value="PPR_2"/>
    <property type="match status" value="1"/>
</dbReference>
<dbReference type="OrthoDB" id="1911504at2759"/>
<accession>A0A8B8Q1I1</accession>
<dbReference type="RefSeq" id="XP_048132035.1">
    <property type="nucleotide sequence ID" value="XM_048276078.1"/>
</dbReference>
<dbReference type="PANTHER" id="PTHR47942">
    <property type="entry name" value="TETRATRICOPEPTIDE REPEAT (TPR)-LIKE SUPERFAMILY PROTEIN-RELATED"/>
    <property type="match status" value="1"/>
</dbReference>
<dbReference type="InterPro" id="IPR051222">
    <property type="entry name" value="PPR/CCM1_RNA-binding"/>
</dbReference>
<evidence type="ECO:0000313" key="3">
    <source>
        <dbReference type="Proteomes" id="UP000827889"/>
    </source>
</evidence>
<keyword evidence="3" id="KW-1185">Reference proteome</keyword>
<name>A0A8B8Q1I1_9MYRT</name>
<evidence type="ECO:0000313" key="5">
    <source>
        <dbReference type="RefSeq" id="XP_048132034.1"/>
    </source>
</evidence>
<sequence>MEAMAEYFGGSVFKYPPKASQISTKHANLRLPPSLQPLQFPSHVHANDISPMAKSVCDILARAPPGEIETALDATGIPANPILVEEVLKYSYNYPASAVKFFRWAGQKHKHSSIAWNLMVDLLGKNQAFEQMWDAMRSMKHEGALSMATFASVFSSYCSAGRVNEAVMSFDVMDQYGIQQDTEAVNLILSAICAEDMQTTSASEVYDGIKGKIPPDGDTFAILLEGWEKEGNVNKAKNTFGEMVVRLGWSLQYMSAYDAFLTTLVRGSHAEEAIKFLQVMKGKNCLPGLNFFSTALNILSKRDDSHNCILFWDIMVGSGLMPNLFMYNRMIGLLCNNGDTDNAFRLLDEMVFHGAFPDSLTYNLIFECLVKNKKVRQAAKFFVEMIKNELPPNHSNCSMAITMFFSGDDPETGVDIWNYMIDNRFLHLDESANALLLGLCALGRFSELKKFAEDVFDLRINIYESTREKLKEALYSAGRRSARDTYDFLSRRWRA</sequence>
<evidence type="ECO:0000313" key="4">
    <source>
        <dbReference type="RefSeq" id="XP_030540252.1"/>
    </source>
</evidence>
<organism evidence="3 4">
    <name type="scientific">Rhodamnia argentea</name>
    <dbReference type="NCBI Taxonomy" id="178133"/>
    <lineage>
        <taxon>Eukaryota</taxon>
        <taxon>Viridiplantae</taxon>
        <taxon>Streptophyta</taxon>
        <taxon>Embryophyta</taxon>
        <taxon>Tracheophyta</taxon>
        <taxon>Spermatophyta</taxon>
        <taxon>Magnoliopsida</taxon>
        <taxon>eudicotyledons</taxon>
        <taxon>Gunneridae</taxon>
        <taxon>Pentapetalae</taxon>
        <taxon>rosids</taxon>
        <taxon>malvids</taxon>
        <taxon>Myrtales</taxon>
        <taxon>Myrtaceae</taxon>
        <taxon>Myrtoideae</taxon>
        <taxon>Myrteae</taxon>
        <taxon>Australasian group</taxon>
        <taxon>Rhodamnia</taxon>
    </lineage>
</organism>
<dbReference type="Proteomes" id="UP000827889">
    <property type="component" value="Chromosome 3"/>
</dbReference>
<dbReference type="RefSeq" id="XP_048132034.1">
    <property type="nucleotide sequence ID" value="XM_048276077.1"/>
</dbReference>
<dbReference type="AlphaFoldDB" id="A0A8B8Q1I1"/>
<feature type="repeat" description="PPR" evidence="2">
    <location>
        <begin position="146"/>
        <end position="180"/>
    </location>
</feature>
<dbReference type="NCBIfam" id="TIGR00756">
    <property type="entry name" value="PPR"/>
    <property type="match status" value="2"/>
</dbReference>
<gene>
    <name evidence="4 5 6" type="primary">LOC115748027</name>
</gene>
<dbReference type="Pfam" id="PF01535">
    <property type="entry name" value="PPR"/>
    <property type="match status" value="2"/>
</dbReference>
<dbReference type="InterPro" id="IPR002885">
    <property type="entry name" value="PPR_rpt"/>
</dbReference>
<evidence type="ECO:0000313" key="6">
    <source>
        <dbReference type="RefSeq" id="XP_048132035.1"/>
    </source>
</evidence>
<evidence type="ECO:0000256" key="2">
    <source>
        <dbReference type="PROSITE-ProRule" id="PRU00708"/>
    </source>
</evidence>
<dbReference type="RefSeq" id="XP_030540252.1">
    <property type="nucleotide sequence ID" value="XM_030684392.1"/>
</dbReference>
<dbReference type="InterPro" id="IPR011990">
    <property type="entry name" value="TPR-like_helical_dom_sf"/>
</dbReference>
<dbReference type="PROSITE" id="PS51375">
    <property type="entry name" value="PPR"/>
    <property type="match status" value="3"/>
</dbReference>
<feature type="repeat" description="PPR" evidence="2">
    <location>
        <begin position="323"/>
        <end position="357"/>
    </location>
</feature>
<feature type="repeat" description="PPR" evidence="2">
    <location>
        <begin position="358"/>
        <end position="392"/>
    </location>
</feature>
<dbReference type="GeneID" id="115748027"/>